<proteinExistence type="predicted"/>
<evidence type="ECO:0000259" key="1">
    <source>
        <dbReference type="Pfam" id="PF03732"/>
    </source>
</evidence>
<feature type="domain" description="Retrotransposon gag" evidence="1">
    <location>
        <begin position="36"/>
        <end position="120"/>
    </location>
</feature>
<dbReference type="Pfam" id="PF03732">
    <property type="entry name" value="Retrotrans_gag"/>
    <property type="match status" value="1"/>
</dbReference>
<evidence type="ECO:0000313" key="2">
    <source>
        <dbReference type="EMBL" id="KAJ9180871.1"/>
    </source>
</evidence>
<sequence>MPDLPKFDGTGDPKTHISSYLIVMKTTGLTKNQVTQFFSMSLEGVASSWYHGLEATVRKEWKELVERFVQQYYYNTALDVTLRDLETTKQKRNETCSEYLLRWRKKAMKMTKRPSEKDQVRLVVKILQPSYYEKLCYYPLATL</sequence>
<dbReference type="PANTHER" id="PTHR33223:SF8">
    <property type="entry name" value="OS04G0172440 PROTEIN"/>
    <property type="match status" value="1"/>
</dbReference>
<organism evidence="2 3">
    <name type="scientific">Hevea brasiliensis</name>
    <name type="common">Para rubber tree</name>
    <name type="synonym">Siphonia brasiliensis</name>
    <dbReference type="NCBI Taxonomy" id="3981"/>
    <lineage>
        <taxon>Eukaryota</taxon>
        <taxon>Viridiplantae</taxon>
        <taxon>Streptophyta</taxon>
        <taxon>Embryophyta</taxon>
        <taxon>Tracheophyta</taxon>
        <taxon>Spermatophyta</taxon>
        <taxon>Magnoliopsida</taxon>
        <taxon>eudicotyledons</taxon>
        <taxon>Gunneridae</taxon>
        <taxon>Pentapetalae</taxon>
        <taxon>rosids</taxon>
        <taxon>fabids</taxon>
        <taxon>Malpighiales</taxon>
        <taxon>Euphorbiaceae</taxon>
        <taxon>Crotonoideae</taxon>
        <taxon>Micrandreae</taxon>
        <taxon>Hevea</taxon>
    </lineage>
</organism>
<dbReference type="PANTHER" id="PTHR33223">
    <property type="entry name" value="CCHC-TYPE DOMAIN-CONTAINING PROTEIN"/>
    <property type="match status" value="1"/>
</dbReference>
<reference evidence="2" key="1">
    <citation type="journal article" date="2023" name="Plant Biotechnol. J.">
        <title>Chromosome-level wild Hevea brasiliensis genome provides new tools for genomic-assisted breeding and valuable loci to elevate rubber yield.</title>
        <authorList>
            <person name="Cheng H."/>
            <person name="Song X."/>
            <person name="Hu Y."/>
            <person name="Wu T."/>
            <person name="Yang Q."/>
            <person name="An Z."/>
            <person name="Feng S."/>
            <person name="Deng Z."/>
            <person name="Wu W."/>
            <person name="Zeng X."/>
            <person name="Tu M."/>
            <person name="Wang X."/>
            <person name="Huang H."/>
        </authorList>
    </citation>
    <scope>NUCLEOTIDE SEQUENCE</scope>
    <source>
        <strain evidence="2">MT/VB/25A 57/8</strain>
    </source>
</reference>
<dbReference type="Proteomes" id="UP001174677">
    <property type="component" value="Chromosome 5"/>
</dbReference>
<name>A0ABQ9MKN5_HEVBR</name>
<protein>
    <recommendedName>
        <fullName evidence="1">Retrotransposon gag domain-containing protein</fullName>
    </recommendedName>
</protein>
<keyword evidence="3" id="KW-1185">Reference proteome</keyword>
<comment type="caution">
    <text evidence="2">The sequence shown here is derived from an EMBL/GenBank/DDBJ whole genome shotgun (WGS) entry which is preliminary data.</text>
</comment>
<evidence type="ECO:0000313" key="3">
    <source>
        <dbReference type="Proteomes" id="UP001174677"/>
    </source>
</evidence>
<gene>
    <name evidence="2" type="ORF">P3X46_009064</name>
</gene>
<dbReference type="InterPro" id="IPR005162">
    <property type="entry name" value="Retrotrans_gag_dom"/>
</dbReference>
<accession>A0ABQ9MKN5</accession>
<dbReference type="EMBL" id="JARPOI010000005">
    <property type="protein sequence ID" value="KAJ9180871.1"/>
    <property type="molecule type" value="Genomic_DNA"/>
</dbReference>